<dbReference type="SUPFAM" id="SSF51735">
    <property type="entry name" value="NAD(P)-binding Rossmann-fold domains"/>
    <property type="match status" value="1"/>
</dbReference>
<dbReference type="PANTHER" id="PTHR13812">
    <property type="entry name" value="KETIMINE REDUCTASE MU-CRYSTALLIN"/>
    <property type="match status" value="1"/>
</dbReference>
<keyword evidence="2" id="KW-1185">Reference proteome</keyword>
<dbReference type="PANTHER" id="PTHR13812:SF19">
    <property type="entry name" value="KETIMINE REDUCTASE MU-CRYSTALLIN"/>
    <property type="match status" value="1"/>
</dbReference>
<dbReference type="RefSeq" id="WP_154575706.1">
    <property type="nucleotide sequence ID" value="NZ_VUMO01000002.1"/>
</dbReference>
<dbReference type="Gene3D" id="3.30.1780.10">
    <property type="entry name" value="ornithine cyclodeaminase, domain 1"/>
    <property type="match status" value="1"/>
</dbReference>
<dbReference type="Gene3D" id="3.40.50.720">
    <property type="entry name" value="NAD(P)-binding Rossmann-like Domain"/>
    <property type="match status" value="1"/>
</dbReference>
<dbReference type="EMBL" id="VUMO01000002">
    <property type="protein sequence ID" value="MSS19309.1"/>
    <property type="molecule type" value="Genomic_DNA"/>
</dbReference>
<dbReference type="InterPro" id="IPR023401">
    <property type="entry name" value="ODC_N"/>
</dbReference>
<organism evidence="1 2">
    <name type="scientific">Pseudoramibacter porci</name>
    <dbReference type="NCBI Taxonomy" id="2606631"/>
    <lineage>
        <taxon>Bacteria</taxon>
        <taxon>Bacillati</taxon>
        <taxon>Bacillota</taxon>
        <taxon>Clostridia</taxon>
        <taxon>Eubacteriales</taxon>
        <taxon>Eubacteriaceae</taxon>
        <taxon>Pseudoramibacter</taxon>
    </lineage>
</organism>
<dbReference type="Pfam" id="PF02423">
    <property type="entry name" value="OCD_Mu_crystall"/>
    <property type="match status" value="1"/>
</dbReference>
<protein>
    <submittedName>
        <fullName evidence="1">Ornithine cyclodeaminase</fullName>
    </submittedName>
</protein>
<evidence type="ECO:0000313" key="1">
    <source>
        <dbReference type="EMBL" id="MSS19309.1"/>
    </source>
</evidence>
<dbReference type="Proteomes" id="UP000461754">
    <property type="component" value="Unassembled WGS sequence"/>
</dbReference>
<dbReference type="AlphaFoldDB" id="A0A7X2NEU8"/>
<reference evidence="1 2" key="1">
    <citation type="submission" date="2019-08" db="EMBL/GenBank/DDBJ databases">
        <title>In-depth cultivation of the pig gut microbiome towards novel bacterial diversity and tailored functional studies.</title>
        <authorList>
            <person name="Wylensek D."/>
            <person name="Hitch T.C.A."/>
            <person name="Clavel T."/>
        </authorList>
    </citation>
    <scope>NUCLEOTIDE SEQUENCE [LARGE SCALE GENOMIC DNA]</scope>
    <source>
        <strain evidence="1 2">RF-744-FAT-4</strain>
    </source>
</reference>
<dbReference type="GO" id="GO:0005737">
    <property type="term" value="C:cytoplasm"/>
    <property type="evidence" value="ECO:0007669"/>
    <property type="project" value="TreeGrafter"/>
</dbReference>
<comment type="caution">
    <text evidence="1">The sequence shown here is derived from an EMBL/GenBank/DDBJ whole genome shotgun (WGS) entry which is preliminary data.</text>
</comment>
<dbReference type="InterPro" id="IPR036291">
    <property type="entry name" value="NAD(P)-bd_dom_sf"/>
</dbReference>
<dbReference type="PIRSF" id="PIRSF001439">
    <property type="entry name" value="CryM"/>
    <property type="match status" value="1"/>
</dbReference>
<name>A0A7X2NEU8_9FIRM</name>
<gene>
    <name evidence="1" type="ORF">FYJ52_02635</name>
</gene>
<evidence type="ECO:0000313" key="2">
    <source>
        <dbReference type="Proteomes" id="UP000461754"/>
    </source>
</evidence>
<proteinExistence type="predicted"/>
<accession>A0A7X2NEU8</accession>
<dbReference type="InterPro" id="IPR003462">
    <property type="entry name" value="ODC_Mu_crystall"/>
</dbReference>
<sequence>MTNNNSKIAFLYLNEQDMIASGVTDIGRCVDTMAEVFKLLSQDDVLMGGKSHREHGIQLIFPKESPIPDFPLEDSRDRRFMSMPGYLGGTFHMAGEKWYGSNGRNIGRGLPRSILMFTLNDVETGQPLAYMSANLLSAVRTGAVPGLVAKTLAASQPKVVALLGAGVVNHTSFDALMAVFDSIQSVRILGSSIHSKSAASTQQRLNQKYSQIKTEICADAKAAVANADIVLEAVSVAGRTWPVLQTNWIKPGCTIISSGTMAFSDEDTAMQKFRKVVDNRGMYAGYLKTYTEYDAKGVRKTSGCPGMECVHAIEEGILTEDDVPELGDILLGKAPGRQSDDEIFMVTVGGMPILDIGWGTVCYREALKKGIGTQLTLWDEPALI</sequence>
<dbReference type="NCBIfam" id="NF004848">
    <property type="entry name" value="PRK06199.1"/>
    <property type="match status" value="1"/>
</dbReference>